<name>A0A0E9X3D5_ANGAN</name>
<sequence length="73" mass="8059">MAHEALEECDRSYEAWRCRAFILSNTATRSCCKPFTRAGKGKTLPHLPAGLTKPVSFQTSVTNFQHTSVGSND</sequence>
<protein>
    <submittedName>
        <fullName evidence="1">Uncharacterized protein</fullName>
    </submittedName>
</protein>
<accession>A0A0E9X3D5</accession>
<proteinExistence type="predicted"/>
<dbReference type="EMBL" id="GBXM01011483">
    <property type="protein sequence ID" value="JAH97094.1"/>
    <property type="molecule type" value="Transcribed_RNA"/>
</dbReference>
<dbReference type="AlphaFoldDB" id="A0A0E9X3D5"/>
<organism evidence="1">
    <name type="scientific">Anguilla anguilla</name>
    <name type="common">European freshwater eel</name>
    <name type="synonym">Muraena anguilla</name>
    <dbReference type="NCBI Taxonomy" id="7936"/>
    <lineage>
        <taxon>Eukaryota</taxon>
        <taxon>Metazoa</taxon>
        <taxon>Chordata</taxon>
        <taxon>Craniata</taxon>
        <taxon>Vertebrata</taxon>
        <taxon>Euteleostomi</taxon>
        <taxon>Actinopterygii</taxon>
        <taxon>Neopterygii</taxon>
        <taxon>Teleostei</taxon>
        <taxon>Anguilliformes</taxon>
        <taxon>Anguillidae</taxon>
        <taxon>Anguilla</taxon>
    </lineage>
</organism>
<reference evidence="1" key="1">
    <citation type="submission" date="2014-11" db="EMBL/GenBank/DDBJ databases">
        <authorList>
            <person name="Amaro Gonzalez C."/>
        </authorList>
    </citation>
    <scope>NUCLEOTIDE SEQUENCE</scope>
</reference>
<reference evidence="1" key="2">
    <citation type="journal article" date="2015" name="Fish Shellfish Immunol.">
        <title>Early steps in the European eel (Anguilla anguilla)-Vibrio vulnificus interaction in the gills: Role of the RtxA13 toxin.</title>
        <authorList>
            <person name="Callol A."/>
            <person name="Pajuelo D."/>
            <person name="Ebbesson L."/>
            <person name="Teles M."/>
            <person name="MacKenzie S."/>
            <person name="Amaro C."/>
        </authorList>
    </citation>
    <scope>NUCLEOTIDE SEQUENCE</scope>
</reference>
<evidence type="ECO:0000313" key="1">
    <source>
        <dbReference type="EMBL" id="JAH97094.1"/>
    </source>
</evidence>